<protein>
    <submittedName>
        <fullName evidence="1">Uncharacterized protein</fullName>
    </submittedName>
</protein>
<dbReference type="GeneID" id="81402509"/>
<accession>A0A9W9L9E9</accession>
<keyword evidence="2" id="KW-1185">Reference proteome</keyword>
<proteinExistence type="predicted"/>
<reference evidence="1" key="2">
    <citation type="journal article" date="2023" name="IMA Fungus">
        <title>Comparative genomic study of the Penicillium genus elucidates a diverse pangenome and 15 lateral gene transfer events.</title>
        <authorList>
            <person name="Petersen C."/>
            <person name="Sorensen T."/>
            <person name="Nielsen M.R."/>
            <person name="Sondergaard T.E."/>
            <person name="Sorensen J.L."/>
            <person name="Fitzpatrick D.A."/>
            <person name="Frisvad J.C."/>
            <person name="Nielsen K.L."/>
        </authorList>
    </citation>
    <scope>NUCLEOTIDE SEQUENCE</scope>
    <source>
        <strain evidence="1">IBT 22155</strain>
    </source>
</reference>
<comment type="caution">
    <text evidence="1">The sequence shown here is derived from an EMBL/GenBank/DDBJ whole genome shotgun (WGS) entry which is preliminary data.</text>
</comment>
<evidence type="ECO:0000313" key="1">
    <source>
        <dbReference type="EMBL" id="KAJ5143808.1"/>
    </source>
</evidence>
<dbReference type="RefSeq" id="XP_056525452.1">
    <property type="nucleotide sequence ID" value="XM_056663339.1"/>
</dbReference>
<dbReference type="EMBL" id="JAPQKL010000002">
    <property type="protein sequence ID" value="KAJ5143808.1"/>
    <property type="molecule type" value="Genomic_DNA"/>
</dbReference>
<sequence>MPVDIFSNYDIIIEWKTPDHVAKTCPNVALAGRDASTPRNEQSATRYIKSLTPRERVDMVLSDLREHHRWSMKDLIYHMVHAPPEIPYGSSEKRRARLLSQAIYGQPEVVSQLASVSKDIYTIGLSEQASRLQSELKGLDVLGDFELYTDPEHVDVVPALATRAQSKAPELWSLLVGIMTPPRGSRDTATVYPGSILMICSMLAFAFAPRKSNNFPTLLGLYLHANGVKRRVISLLSGLGIITAYKTIMDRRKKLADLGQR</sequence>
<organism evidence="1 2">
    <name type="scientific">Penicillium bovifimosum</name>
    <dbReference type="NCBI Taxonomy" id="126998"/>
    <lineage>
        <taxon>Eukaryota</taxon>
        <taxon>Fungi</taxon>
        <taxon>Dikarya</taxon>
        <taxon>Ascomycota</taxon>
        <taxon>Pezizomycotina</taxon>
        <taxon>Eurotiomycetes</taxon>
        <taxon>Eurotiomycetidae</taxon>
        <taxon>Eurotiales</taxon>
        <taxon>Aspergillaceae</taxon>
        <taxon>Penicillium</taxon>
    </lineage>
</organism>
<reference evidence="1" key="1">
    <citation type="submission" date="2022-11" db="EMBL/GenBank/DDBJ databases">
        <authorList>
            <person name="Petersen C."/>
        </authorList>
    </citation>
    <scope>NUCLEOTIDE SEQUENCE</scope>
    <source>
        <strain evidence="1">IBT 22155</strain>
    </source>
</reference>
<dbReference type="OrthoDB" id="3919880at2759"/>
<dbReference type="AlphaFoldDB" id="A0A9W9L9E9"/>
<gene>
    <name evidence="1" type="ORF">N7515_002595</name>
</gene>
<evidence type="ECO:0000313" key="2">
    <source>
        <dbReference type="Proteomes" id="UP001149079"/>
    </source>
</evidence>
<name>A0A9W9L9E9_9EURO</name>
<dbReference type="Proteomes" id="UP001149079">
    <property type="component" value="Unassembled WGS sequence"/>
</dbReference>